<dbReference type="KEGG" id="smon:AWR27_23785"/>
<keyword evidence="1" id="KW-0472">Membrane</keyword>
<evidence type="ECO:0000256" key="1">
    <source>
        <dbReference type="SAM" id="Phobius"/>
    </source>
</evidence>
<dbReference type="InterPro" id="IPR025403">
    <property type="entry name" value="TgpA-like_C"/>
</dbReference>
<reference evidence="3 4" key="1">
    <citation type="submission" date="2016-01" db="EMBL/GenBank/DDBJ databases">
        <authorList>
            <person name="Oliw E.H."/>
        </authorList>
    </citation>
    <scope>NUCLEOTIDE SEQUENCE [LARGE SCALE GENOMIC DNA]</scope>
    <source>
        <strain evidence="3 4">DY10</strain>
    </source>
</reference>
<keyword evidence="1" id="KW-1133">Transmembrane helix</keyword>
<proteinExistence type="predicted"/>
<sequence length="238" mass="27874">MFTAFFFFGLSLATKNNAYAQPQSEAVEAPDDRSVVVVRRPENEQLRSFRADGDYRYDRDVPPPENPLARFLSWFWQKVVQILNSEAYQSIGQYIVLAGIAAFVIYLLRKAEMLNFLFPKKTQIAELPYEGVTENIYEINFDTAIEEAITRQDFRLAVRLMYLQTLKYLDEAGQINYQPDKTNRQYVYELANSPQQDEFETLTRQFEFVWYGDFPVDDALFSVVKAKFTTFNQVVRHL</sequence>
<keyword evidence="4" id="KW-1185">Reference proteome</keyword>
<dbReference type="Pfam" id="PF13559">
    <property type="entry name" value="DUF4129"/>
    <property type="match status" value="1"/>
</dbReference>
<evidence type="ECO:0000313" key="4">
    <source>
        <dbReference type="Proteomes" id="UP000187941"/>
    </source>
</evidence>
<feature type="transmembrane region" description="Helical" evidence="1">
    <location>
        <begin position="91"/>
        <end position="108"/>
    </location>
</feature>
<accession>A0A1P9X372</accession>
<dbReference type="EMBL" id="CP014263">
    <property type="protein sequence ID" value="AQG82048.1"/>
    <property type="molecule type" value="Genomic_DNA"/>
</dbReference>
<feature type="domain" description="Protein-glutamine gamma-glutamyltransferase-like C-terminal" evidence="2">
    <location>
        <begin position="162"/>
        <end position="220"/>
    </location>
</feature>
<evidence type="ECO:0000313" key="3">
    <source>
        <dbReference type="EMBL" id="AQG82048.1"/>
    </source>
</evidence>
<protein>
    <recommendedName>
        <fullName evidence="2">Protein-glutamine gamma-glutamyltransferase-like C-terminal domain-containing protein</fullName>
    </recommendedName>
</protein>
<dbReference type="STRING" id="1178516.AWR27_23785"/>
<dbReference type="Proteomes" id="UP000187941">
    <property type="component" value="Chromosome"/>
</dbReference>
<gene>
    <name evidence="3" type="ORF">AWR27_23785</name>
</gene>
<organism evidence="3 4">
    <name type="scientific">Spirosoma montaniterrae</name>
    <dbReference type="NCBI Taxonomy" id="1178516"/>
    <lineage>
        <taxon>Bacteria</taxon>
        <taxon>Pseudomonadati</taxon>
        <taxon>Bacteroidota</taxon>
        <taxon>Cytophagia</taxon>
        <taxon>Cytophagales</taxon>
        <taxon>Cytophagaceae</taxon>
        <taxon>Spirosoma</taxon>
    </lineage>
</organism>
<name>A0A1P9X372_9BACT</name>
<evidence type="ECO:0000259" key="2">
    <source>
        <dbReference type="Pfam" id="PF13559"/>
    </source>
</evidence>
<dbReference type="AlphaFoldDB" id="A0A1P9X372"/>
<keyword evidence="1" id="KW-0812">Transmembrane</keyword>